<dbReference type="STRING" id="935700.jaqu_22170"/>
<organism evidence="1 2">
    <name type="scientific">Jannaschia aquimarina</name>
    <dbReference type="NCBI Taxonomy" id="935700"/>
    <lineage>
        <taxon>Bacteria</taxon>
        <taxon>Pseudomonadati</taxon>
        <taxon>Pseudomonadota</taxon>
        <taxon>Alphaproteobacteria</taxon>
        <taxon>Rhodobacterales</taxon>
        <taxon>Roseobacteraceae</taxon>
        <taxon>Jannaschia</taxon>
    </lineage>
</organism>
<dbReference type="Proteomes" id="UP000032232">
    <property type="component" value="Unassembled WGS sequence"/>
</dbReference>
<sequence length="361" mass="38472">MGKAGSILALGLMLISRPGFGDSGPFSELAGQYYENTLPAEIICPLSEWVLSADGQLRSLQVGAASLDVAGGYVCEPGPRFATCAKADVVDGVLNVPATSGAAEFQRLTILDDGLIALGEIDGEGNPTLLARCPSDYSPVVPHATHAAFTAPPPPAQIGEGAFDVAAARERAWDTTQLAPLPITGVFGDFVLSQRMEAFTEMMASIPIEKLTDDQLQGNSRDELTPERLRQLARTENCRKQPRIFTEDGFMLVLRIAEAEGDAPPEANIRAAFACHQDAEGMISCRKTRKMNGSFAPDPDGEHRVYALGETETAEPYLCRPGYTPADDGACVALVSCSPKHSSPVLRGTNTPLSDLIGWRP</sequence>
<comment type="caution">
    <text evidence="1">The sequence shown here is derived from an EMBL/GenBank/DDBJ whole genome shotgun (WGS) entry which is preliminary data.</text>
</comment>
<proteinExistence type="predicted"/>
<accession>A0A0D1EE34</accession>
<dbReference type="AlphaFoldDB" id="A0A0D1EE34"/>
<evidence type="ECO:0000313" key="2">
    <source>
        <dbReference type="Proteomes" id="UP000032232"/>
    </source>
</evidence>
<dbReference type="PATRIC" id="fig|935700.4.peg.2283"/>
<dbReference type="EMBL" id="JYFE01000041">
    <property type="protein sequence ID" value="KIT15949.1"/>
    <property type="molecule type" value="Genomic_DNA"/>
</dbReference>
<evidence type="ECO:0000313" key="1">
    <source>
        <dbReference type="EMBL" id="KIT15949.1"/>
    </source>
</evidence>
<gene>
    <name evidence="1" type="ORF">jaqu_22170</name>
</gene>
<keyword evidence="2" id="KW-1185">Reference proteome</keyword>
<name>A0A0D1EE34_9RHOB</name>
<dbReference type="RefSeq" id="WP_043919017.1">
    <property type="nucleotide sequence ID" value="NZ_FZPF01000004.1"/>
</dbReference>
<reference evidence="1 2" key="1">
    <citation type="submission" date="2015-02" db="EMBL/GenBank/DDBJ databases">
        <title>Genome Sequence of Jannaschia aquimarina DSM28248, a member of the Roseobacter clade.</title>
        <authorList>
            <person name="Voget S."/>
            <person name="Daniel R."/>
        </authorList>
    </citation>
    <scope>NUCLEOTIDE SEQUENCE [LARGE SCALE GENOMIC DNA]</scope>
    <source>
        <strain evidence="1 2">GSW-M26</strain>
    </source>
</reference>
<protein>
    <submittedName>
        <fullName evidence="1">Uncharacterized protein</fullName>
    </submittedName>
</protein>